<keyword evidence="13" id="KW-0067">ATP-binding</keyword>
<feature type="binding site" evidence="13">
    <location>
        <position position="203"/>
    </location>
    <ligand>
        <name>UDP-N-acetyl-alpha-D-muramoyl-L-alanyl-D-glutamate</name>
        <dbReference type="ChEBI" id="CHEBI:83900"/>
    </ligand>
</feature>
<keyword evidence="4 13" id="KW-0573">Peptidoglycan synthesis</keyword>
<name>A0A7C1NC14_UNCW3</name>
<comment type="similarity">
    <text evidence="1 13">Belongs to the MurCDEF family. MurE subfamily.</text>
</comment>
<dbReference type="Pfam" id="PF08245">
    <property type="entry name" value="Mur_ligase_M"/>
    <property type="match status" value="1"/>
</dbReference>
<dbReference type="GO" id="GO:0005737">
    <property type="term" value="C:cytoplasm"/>
    <property type="evidence" value="ECO:0007669"/>
    <property type="project" value="UniProtKB-SubCell"/>
</dbReference>
<gene>
    <name evidence="13" type="primary">murE</name>
    <name evidence="18" type="ORF">ENP94_02710</name>
    <name evidence="19" type="ORF">ENS16_01795</name>
</gene>
<feature type="binding site" evidence="13">
    <location>
        <begin position="168"/>
        <end position="169"/>
    </location>
    <ligand>
        <name>UDP-N-acetyl-alpha-D-muramoyl-L-alanyl-D-glutamate</name>
        <dbReference type="ChEBI" id="CHEBI:83900"/>
    </ligand>
</feature>
<dbReference type="FunFam" id="3.90.190.20:FF:000006">
    <property type="entry name" value="UDP-N-acetylmuramoyl-L-alanyl-D-glutamate--2,6-diaminopimelate ligase"/>
    <property type="match status" value="1"/>
</dbReference>
<dbReference type="GO" id="GO:0008360">
    <property type="term" value="P:regulation of cell shape"/>
    <property type="evidence" value="ECO:0007669"/>
    <property type="project" value="UniProtKB-KW"/>
</dbReference>
<dbReference type="NCBIfam" id="NF001124">
    <property type="entry name" value="PRK00139.1-2"/>
    <property type="match status" value="1"/>
</dbReference>
<dbReference type="Pfam" id="PF02875">
    <property type="entry name" value="Mur_ligase_C"/>
    <property type="match status" value="1"/>
</dbReference>
<keyword evidence="13 18" id="KW-0436">Ligase</keyword>
<dbReference type="EMBL" id="DSTU01000003">
    <property type="protein sequence ID" value="HFJ53408.1"/>
    <property type="molecule type" value="Genomic_DNA"/>
</dbReference>
<comment type="cofactor">
    <cofactor evidence="13">
        <name>Mg(2+)</name>
        <dbReference type="ChEBI" id="CHEBI:18420"/>
    </cofactor>
</comment>
<proteinExistence type="inferred from homology"/>
<evidence type="ECO:0000256" key="12">
    <source>
        <dbReference type="ARBA" id="ARBA00081560"/>
    </source>
</evidence>
<dbReference type="InterPro" id="IPR005761">
    <property type="entry name" value="UDP-N-AcMur-Glu-dNH2Pim_ligase"/>
</dbReference>
<feature type="modified residue" description="N6-carboxylysine" evidence="13">
    <location>
        <position position="235"/>
    </location>
</feature>
<feature type="short sequence motif" description="Meso-diaminopimelate recognition motif" evidence="13">
    <location>
        <begin position="437"/>
        <end position="440"/>
    </location>
</feature>
<feature type="binding site" evidence="13">
    <location>
        <position position="413"/>
    </location>
    <ligand>
        <name>meso-2,6-diaminopimelate</name>
        <dbReference type="ChEBI" id="CHEBI:57791"/>
    </ligand>
</feature>
<dbReference type="SUPFAM" id="SSF53244">
    <property type="entry name" value="MurD-like peptide ligases, peptide-binding domain"/>
    <property type="match status" value="1"/>
</dbReference>
<evidence type="ECO:0000259" key="15">
    <source>
        <dbReference type="Pfam" id="PF01225"/>
    </source>
</evidence>
<keyword evidence="13" id="KW-0963">Cytoplasm</keyword>
<dbReference type="GO" id="GO:0005524">
    <property type="term" value="F:ATP binding"/>
    <property type="evidence" value="ECO:0007669"/>
    <property type="project" value="UniProtKB-UniRule"/>
</dbReference>
<dbReference type="InterPro" id="IPR000713">
    <property type="entry name" value="Mur_ligase_N"/>
</dbReference>
<dbReference type="SUPFAM" id="SSF63418">
    <property type="entry name" value="MurE/MurF N-terminal domain"/>
    <property type="match status" value="1"/>
</dbReference>
<dbReference type="Gene3D" id="3.40.1190.10">
    <property type="entry name" value="Mur-like, catalytic domain"/>
    <property type="match status" value="1"/>
</dbReference>
<dbReference type="SUPFAM" id="SSF53623">
    <property type="entry name" value="MurD-like peptide ligases, catalytic domain"/>
    <property type="match status" value="1"/>
</dbReference>
<reference evidence="18" key="1">
    <citation type="journal article" date="2020" name="mSystems">
        <title>Genome- and Community-Level Interaction Insights into Carbon Utilization and Element Cycling Functions of Hydrothermarchaeota in Hydrothermal Sediment.</title>
        <authorList>
            <person name="Zhou Z."/>
            <person name="Liu Y."/>
            <person name="Xu W."/>
            <person name="Pan J."/>
            <person name="Luo Z.H."/>
            <person name="Li M."/>
        </authorList>
    </citation>
    <scope>NUCLEOTIDE SEQUENCE [LARGE SCALE GENOMIC DNA]</scope>
    <source>
        <strain evidence="18">SpSt-265</strain>
        <strain evidence="19">SpSt-465</strain>
    </source>
</reference>
<comment type="subcellular location">
    <subcellularLocation>
        <location evidence="13 14">Cytoplasm</location>
    </subcellularLocation>
</comment>
<evidence type="ECO:0000256" key="8">
    <source>
        <dbReference type="ARBA" id="ARBA00066633"/>
    </source>
</evidence>
<dbReference type="UniPathway" id="UPA00219"/>
<dbReference type="InterPro" id="IPR036565">
    <property type="entry name" value="Mur-like_cat_sf"/>
</dbReference>
<feature type="binding site" evidence="13">
    <location>
        <position position="195"/>
    </location>
    <ligand>
        <name>UDP-N-acetyl-alpha-D-muramoyl-L-alanyl-D-glutamate</name>
        <dbReference type="ChEBI" id="CHEBI:83900"/>
    </ligand>
</feature>
<dbReference type="InterPro" id="IPR004101">
    <property type="entry name" value="Mur_ligase_C"/>
</dbReference>
<dbReference type="EC" id="6.3.2.13" evidence="8 13"/>
<dbReference type="PANTHER" id="PTHR23135">
    <property type="entry name" value="MUR LIGASE FAMILY MEMBER"/>
    <property type="match status" value="1"/>
</dbReference>
<comment type="caution">
    <text evidence="18">The sequence shown here is derived from an EMBL/GenBank/DDBJ whole genome shotgun (WGS) entry which is preliminary data.</text>
</comment>
<sequence length="525" mass="58346">MVGSERTKSLTDLITGIPCDVVTSGVASRSIGLGEIKIRGVAYHSAQVKPGFLFVAIEGTRVSGNDYIEEAINRGAVAVATSEPRRVRKNWVTVIQTQFPRRFLAQVANRFYDFPARKLQLIGVTGTNGKTTTCYLTRSVCRQLGNEPGFIGTIEYWDGAERKVAGNTTPESLDMVQMLSCMVENGVRICVSEVSSHALEMDRVFDLDFKVAVFTNLTQDHLDFHRTMENYRRAKMKLFQSLTPGCFAVVNFDDRTGIGIPHLTRARVIGFGTKPEPDLVLKNEQNVIEYIWGEVRHVSGAGVAGVVHVNDLHRGKFQAIPIRLRLPGRHNMLNALAVFGIARALGWELEPVVVGIERLDAVPGRLERIEHSGHFQVYVDYAHTPDALRKVLETVREWTSNRVIVVFGCGGDRDRGKRPLMGKVATQMADIVIITSDNPRSEEPAKIIEEILTGVAPGLRQDSSRCRIEINRKEAIRQALTLAQAGDTVVIAGKGHEDYQIIGNERIHFDDREVAREILGSLQKE</sequence>
<keyword evidence="2 13" id="KW-0132">Cell division</keyword>
<comment type="caution">
    <text evidence="13">Lacks conserved residue(s) required for the propagation of feature annotation.</text>
</comment>
<evidence type="ECO:0000259" key="17">
    <source>
        <dbReference type="Pfam" id="PF08245"/>
    </source>
</evidence>
<accession>A0A7C1NC14</accession>
<dbReference type="GO" id="GO:0051301">
    <property type="term" value="P:cell division"/>
    <property type="evidence" value="ECO:0007669"/>
    <property type="project" value="UniProtKB-KW"/>
</dbReference>
<evidence type="ECO:0000313" key="18">
    <source>
        <dbReference type="EMBL" id="HEA86903.1"/>
    </source>
</evidence>
<feature type="domain" description="Mur ligase N-terminal catalytic" evidence="15">
    <location>
        <begin position="37"/>
        <end position="112"/>
    </location>
</feature>
<dbReference type="NCBIfam" id="TIGR01085">
    <property type="entry name" value="murE"/>
    <property type="match status" value="1"/>
</dbReference>
<feature type="binding site" evidence="13">
    <location>
        <position position="497"/>
    </location>
    <ligand>
        <name>meso-2,6-diaminopimelate</name>
        <dbReference type="ChEBI" id="CHEBI:57791"/>
    </ligand>
</feature>
<dbReference type="Gene3D" id="3.90.190.20">
    <property type="entry name" value="Mur ligase, C-terminal domain"/>
    <property type="match status" value="1"/>
</dbReference>
<dbReference type="InterPro" id="IPR036615">
    <property type="entry name" value="Mur_ligase_C_dom_sf"/>
</dbReference>
<feature type="binding site" evidence="13">
    <location>
        <position position="493"/>
    </location>
    <ligand>
        <name>meso-2,6-diaminopimelate</name>
        <dbReference type="ChEBI" id="CHEBI:57791"/>
    </ligand>
</feature>
<dbReference type="InterPro" id="IPR013221">
    <property type="entry name" value="Mur_ligase_cen"/>
</dbReference>
<evidence type="ECO:0000256" key="2">
    <source>
        <dbReference type="ARBA" id="ARBA00022618"/>
    </source>
</evidence>
<evidence type="ECO:0000256" key="9">
    <source>
        <dbReference type="ARBA" id="ARBA00072883"/>
    </source>
</evidence>
<feature type="domain" description="Mur ligase central" evidence="17">
    <location>
        <begin position="124"/>
        <end position="341"/>
    </location>
</feature>
<comment type="PTM">
    <text evidence="13">Carboxylation is probably crucial for Mg(2+) binding and, consequently, for the gamma-phosphate positioning of ATP.</text>
</comment>
<evidence type="ECO:0000313" key="19">
    <source>
        <dbReference type="EMBL" id="HFJ53408.1"/>
    </source>
</evidence>
<dbReference type="Pfam" id="PF01225">
    <property type="entry name" value="Mur_ligase"/>
    <property type="match status" value="1"/>
</dbReference>
<dbReference type="GO" id="GO:0009252">
    <property type="term" value="P:peptidoglycan biosynthetic process"/>
    <property type="evidence" value="ECO:0007669"/>
    <property type="project" value="UniProtKB-UniRule"/>
</dbReference>
<evidence type="ECO:0000256" key="10">
    <source>
        <dbReference type="ARBA" id="ARBA00075482"/>
    </source>
</evidence>
<dbReference type="HAMAP" id="MF_00208">
    <property type="entry name" value="MurE"/>
    <property type="match status" value="1"/>
</dbReference>
<feature type="binding site" evidence="13">
    <location>
        <position position="167"/>
    </location>
    <ligand>
        <name>UDP-N-acetyl-alpha-D-muramoyl-L-alanyl-D-glutamate</name>
        <dbReference type="ChEBI" id="CHEBI:83900"/>
    </ligand>
</feature>
<evidence type="ECO:0000256" key="13">
    <source>
        <dbReference type="HAMAP-Rule" id="MF_00208"/>
    </source>
</evidence>
<evidence type="ECO:0000256" key="7">
    <source>
        <dbReference type="ARBA" id="ARBA00050251"/>
    </source>
</evidence>
<evidence type="ECO:0000256" key="1">
    <source>
        <dbReference type="ARBA" id="ARBA00005898"/>
    </source>
</evidence>
<dbReference type="GO" id="GO:0000287">
    <property type="term" value="F:magnesium ion binding"/>
    <property type="evidence" value="ECO:0007669"/>
    <property type="project" value="UniProtKB-UniRule"/>
</dbReference>
<feature type="binding site" evidence="13">
    <location>
        <begin position="437"/>
        <end position="440"/>
    </location>
    <ligand>
        <name>meso-2,6-diaminopimelate</name>
        <dbReference type="ChEBI" id="CHEBI:57791"/>
    </ligand>
</feature>
<dbReference type="InterPro" id="IPR035911">
    <property type="entry name" value="MurE/MurF_N"/>
</dbReference>
<feature type="binding site" evidence="13">
    <location>
        <begin position="126"/>
        <end position="132"/>
    </location>
    <ligand>
        <name>ATP</name>
        <dbReference type="ChEBI" id="CHEBI:30616"/>
    </ligand>
</feature>
<keyword evidence="13" id="KW-0460">Magnesium</keyword>
<evidence type="ECO:0000259" key="16">
    <source>
        <dbReference type="Pfam" id="PF02875"/>
    </source>
</evidence>
<dbReference type="GO" id="GO:0008765">
    <property type="term" value="F:UDP-N-acetylmuramoylalanyl-D-glutamate-2,6-diaminopimelate ligase activity"/>
    <property type="evidence" value="ECO:0007669"/>
    <property type="project" value="UniProtKB-UniRule"/>
</dbReference>
<keyword evidence="13" id="KW-0547">Nucleotide-binding</keyword>
<comment type="function">
    <text evidence="13">Catalyzes the addition of meso-diaminopimelic acid to the nucleotide precursor UDP-N-acetylmuramoyl-L-alanyl-D-glutamate (UMAG) in the biosynthesis of bacterial cell-wall peptidoglycan.</text>
</comment>
<feature type="binding site" evidence="13">
    <location>
        <position position="45"/>
    </location>
    <ligand>
        <name>UDP-N-acetyl-alpha-D-muramoyl-L-alanyl-D-glutamate</name>
        <dbReference type="ChEBI" id="CHEBI:83900"/>
    </ligand>
</feature>
<keyword evidence="5 13" id="KW-0131">Cell cycle</keyword>
<dbReference type="NCBIfam" id="NF001126">
    <property type="entry name" value="PRK00139.1-4"/>
    <property type="match status" value="1"/>
</dbReference>
<evidence type="ECO:0000256" key="4">
    <source>
        <dbReference type="ARBA" id="ARBA00022984"/>
    </source>
</evidence>
<dbReference type="Gene3D" id="3.40.1390.10">
    <property type="entry name" value="MurE/MurF, N-terminal domain"/>
    <property type="match status" value="1"/>
</dbReference>
<evidence type="ECO:0000256" key="5">
    <source>
        <dbReference type="ARBA" id="ARBA00023306"/>
    </source>
</evidence>
<comment type="catalytic activity">
    <reaction evidence="7 13">
        <text>UDP-N-acetyl-alpha-D-muramoyl-L-alanyl-D-glutamate + meso-2,6-diaminopimelate + ATP = UDP-N-acetyl-alpha-D-muramoyl-L-alanyl-gamma-D-glutamyl-meso-2,6-diaminopimelate + ADP + phosphate + H(+)</text>
        <dbReference type="Rhea" id="RHEA:23676"/>
        <dbReference type="ChEBI" id="CHEBI:15378"/>
        <dbReference type="ChEBI" id="CHEBI:30616"/>
        <dbReference type="ChEBI" id="CHEBI:43474"/>
        <dbReference type="ChEBI" id="CHEBI:57791"/>
        <dbReference type="ChEBI" id="CHEBI:83900"/>
        <dbReference type="ChEBI" id="CHEBI:83905"/>
        <dbReference type="ChEBI" id="CHEBI:456216"/>
        <dbReference type="EC" id="6.3.2.13"/>
    </reaction>
</comment>
<comment type="pathway">
    <text evidence="13 14">Cell wall biogenesis; peptidoglycan biosynthesis.</text>
</comment>
<keyword evidence="3 13" id="KW-0133">Cell shape</keyword>
<protein>
    <recommendedName>
        <fullName evidence="9 13">UDP-N-acetylmuramoyl-L-alanyl-D-glutamate--2,6-diaminopimelate ligase</fullName>
        <ecNumber evidence="8 13">6.3.2.13</ecNumber>
    </recommendedName>
    <alternativeName>
        <fullName evidence="10 13">Meso-A2pm-adding enzyme</fullName>
    </alternativeName>
    <alternativeName>
        <fullName evidence="11 13">Meso-diaminopimelate-adding enzyme</fullName>
    </alternativeName>
    <alternativeName>
        <fullName evidence="12 13">UDP-MurNAc-L-Ala-D-Glu:meso-diaminopimelate ligase</fullName>
    </alternativeName>
    <alternativeName>
        <fullName evidence="13">UDP-MurNAc-tripeptide synthetase</fullName>
    </alternativeName>
    <alternativeName>
        <fullName evidence="13">UDP-N-acetylmuramyl-tripeptide synthetase</fullName>
    </alternativeName>
</protein>
<evidence type="ECO:0000256" key="11">
    <source>
        <dbReference type="ARBA" id="ARBA00076158"/>
    </source>
</evidence>
<keyword evidence="6 13" id="KW-0961">Cell wall biogenesis/degradation</keyword>
<dbReference type="GO" id="GO:0071555">
    <property type="term" value="P:cell wall organization"/>
    <property type="evidence" value="ECO:0007669"/>
    <property type="project" value="UniProtKB-KW"/>
</dbReference>
<evidence type="ECO:0000256" key="6">
    <source>
        <dbReference type="ARBA" id="ARBA00023316"/>
    </source>
</evidence>
<dbReference type="AlphaFoldDB" id="A0A7C1NC14"/>
<organism evidence="18">
    <name type="scientific">candidate division WOR-3 bacterium</name>
    <dbReference type="NCBI Taxonomy" id="2052148"/>
    <lineage>
        <taxon>Bacteria</taxon>
        <taxon>Bacteria division WOR-3</taxon>
    </lineage>
</organism>
<evidence type="ECO:0000256" key="3">
    <source>
        <dbReference type="ARBA" id="ARBA00022960"/>
    </source>
</evidence>
<evidence type="ECO:0000256" key="14">
    <source>
        <dbReference type="RuleBase" id="RU004135"/>
    </source>
</evidence>
<dbReference type="EMBL" id="DSLG01000003">
    <property type="protein sequence ID" value="HEA86903.1"/>
    <property type="molecule type" value="Genomic_DNA"/>
</dbReference>
<dbReference type="PANTHER" id="PTHR23135:SF4">
    <property type="entry name" value="UDP-N-ACETYLMURAMOYL-L-ALANYL-D-GLUTAMATE--2,6-DIAMINOPIMELATE LIGASE MURE HOMOLOG, CHLOROPLASTIC"/>
    <property type="match status" value="1"/>
</dbReference>
<feature type="domain" description="Mur ligase C-terminal" evidence="16">
    <location>
        <begin position="364"/>
        <end position="495"/>
    </location>
</feature>